<dbReference type="STRING" id="1093900.A0A507ATR6"/>
<evidence type="ECO:0000313" key="5">
    <source>
        <dbReference type="Proteomes" id="UP000319257"/>
    </source>
</evidence>
<dbReference type="OrthoDB" id="4657524at2759"/>
<proteinExistence type="predicted"/>
<accession>A0A507ATR6</accession>
<evidence type="ECO:0000256" key="1">
    <source>
        <dbReference type="SAM" id="SignalP"/>
    </source>
</evidence>
<feature type="domain" description="Ubiquitin 3 binding protein But2 C-terminal" evidence="2">
    <location>
        <begin position="164"/>
        <end position="306"/>
    </location>
</feature>
<dbReference type="Proteomes" id="UP000319257">
    <property type="component" value="Unassembled WGS sequence"/>
</dbReference>
<feature type="chain" id="PRO_5021246497" evidence="1">
    <location>
        <begin position="18"/>
        <end position="316"/>
    </location>
</feature>
<keyword evidence="5" id="KW-1185">Reference proteome</keyword>
<evidence type="ECO:0000313" key="4">
    <source>
        <dbReference type="EMBL" id="TPX11133.1"/>
    </source>
</evidence>
<dbReference type="Pfam" id="PF09792">
    <property type="entry name" value="But2"/>
    <property type="match status" value="1"/>
</dbReference>
<reference evidence="4 5" key="1">
    <citation type="submission" date="2019-06" db="EMBL/GenBank/DDBJ databases">
        <title>Draft genome sequence of the filamentous fungus Phialemoniopsis curvata isolated from diesel fuel.</title>
        <authorList>
            <person name="Varaljay V.A."/>
            <person name="Lyon W.J."/>
            <person name="Crouch A.L."/>
            <person name="Drake C.E."/>
            <person name="Hollomon J.M."/>
            <person name="Nadeau L.J."/>
            <person name="Nunn H.S."/>
            <person name="Stevenson B.S."/>
            <person name="Bojanowski C.L."/>
            <person name="Crookes-Goodson W.J."/>
        </authorList>
    </citation>
    <scope>NUCLEOTIDE SEQUENCE [LARGE SCALE GENOMIC DNA]</scope>
    <source>
        <strain evidence="4 5">D216</strain>
    </source>
</reference>
<dbReference type="Pfam" id="PF22799">
    <property type="entry name" value="PIR1-like_C"/>
    <property type="match status" value="1"/>
</dbReference>
<feature type="domain" description="Cell wall mannoprotein PIR1-like C-terminal" evidence="3">
    <location>
        <begin position="60"/>
        <end position="131"/>
    </location>
</feature>
<dbReference type="PANTHER" id="PTHR39613">
    <property type="entry name" value="ANCHORED CELL WALL PROTEIN, PUTATIVE (AFU_ORTHOLOGUE AFUA_4G08960)-RELATED"/>
    <property type="match status" value="1"/>
</dbReference>
<dbReference type="InterPro" id="IPR054508">
    <property type="entry name" value="PIR1-like_C"/>
</dbReference>
<dbReference type="EMBL" id="SKBQ01000050">
    <property type="protein sequence ID" value="TPX11133.1"/>
    <property type="molecule type" value="Genomic_DNA"/>
</dbReference>
<comment type="caution">
    <text evidence="4">The sequence shown here is derived from an EMBL/GenBank/DDBJ whole genome shotgun (WGS) entry which is preliminary data.</text>
</comment>
<gene>
    <name evidence="4" type="ORF">E0L32_007994</name>
</gene>
<feature type="signal peptide" evidence="1">
    <location>
        <begin position="1"/>
        <end position="17"/>
    </location>
</feature>
<dbReference type="InParanoid" id="A0A507ATR6"/>
<evidence type="ECO:0000259" key="3">
    <source>
        <dbReference type="Pfam" id="PF22799"/>
    </source>
</evidence>
<organism evidence="4 5">
    <name type="scientific">Thyridium curvatum</name>
    <dbReference type="NCBI Taxonomy" id="1093900"/>
    <lineage>
        <taxon>Eukaryota</taxon>
        <taxon>Fungi</taxon>
        <taxon>Dikarya</taxon>
        <taxon>Ascomycota</taxon>
        <taxon>Pezizomycotina</taxon>
        <taxon>Sordariomycetes</taxon>
        <taxon>Sordariomycetidae</taxon>
        <taxon>Thyridiales</taxon>
        <taxon>Thyridiaceae</taxon>
        <taxon>Thyridium</taxon>
    </lineage>
</organism>
<evidence type="ECO:0000259" key="2">
    <source>
        <dbReference type="Pfam" id="PF09792"/>
    </source>
</evidence>
<dbReference type="PANTHER" id="PTHR39613:SF1">
    <property type="entry name" value="ANCHORED CELL WALL PROTEIN, PUTATIVE (AFU_ORTHOLOGUE AFUA_4G08960)-RELATED"/>
    <property type="match status" value="1"/>
</dbReference>
<dbReference type="RefSeq" id="XP_030992844.1">
    <property type="nucleotide sequence ID" value="XM_031142800.1"/>
</dbReference>
<protein>
    <submittedName>
        <fullName evidence="4">Uncharacterized protein</fullName>
    </submittedName>
</protein>
<dbReference type="GeneID" id="41975441"/>
<sequence length="316" mass="33150">MIYTAAALASLAALAQGLVIRDGCTFHLDVDGTPVGQVEGGQAKFGNGLKATNFVINGDVLSDGTGRGCWWTPPTKVLQCDAGQAPTSGFGIACDGTFSYKGQTQFFKCESGDGLWNIYLEDGHGQNCGPISLRSDGCHADCAPPPPPPPPAPKCPVELTGSWEFPHLIVPVDSANPDKASGTSYDGNVSPTVSSIFNFDIPAGDAGKTCQLVFLLPKKEDLETSDYKLSGSGALDFVWLNGVANLQTTYNNAPGAKMDLGTVTVAPGNSYAIANFDCPAGQTISFEIKEGGGADTNLWYFQDYNPSPIGLYITKC</sequence>
<keyword evidence="1" id="KW-0732">Signal</keyword>
<name>A0A507ATR6_9PEZI</name>
<dbReference type="InterPro" id="IPR018620">
    <property type="entry name" value="Ubiquitin3-bd_protein_But2_C"/>
</dbReference>
<dbReference type="AlphaFoldDB" id="A0A507ATR6"/>